<dbReference type="AlphaFoldDB" id="A0A1Y4DDS7"/>
<accession>A0A1Y4DDS7</accession>
<organism evidence="1 2">
    <name type="scientific">Candidatus Avelusimicrobium gallicola</name>
    <dbReference type="NCBI Taxonomy" id="2562704"/>
    <lineage>
        <taxon>Bacteria</taxon>
        <taxon>Pseudomonadati</taxon>
        <taxon>Elusimicrobiota</taxon>
        <taxon>Elusimicrobia</taxon>
        <taxon>Elusimicrobiales</taxon>
        <taxon>Elusimicrobiaceae</taxon>
        <taxon>Candidatus Avelusimicrobium</taxon>
    </lineage>
</organism>
<evidence type="ECO:0000313" key="2">
    <source>
        <dbReference type="Proteomes" id="UP000196368"/>
    </source>
</evidence>
<proteinExistence type="predicted"/>
<keyword evidence="2" id="KW-1185">Reference proteome</keyword>
<gene>
    <name evidence="1" type="ORF">B5F75_04045</name>
</gene>
<name>A0A1Y4DDS7_9BACT</name>
<evidence type="ECO:0000313" key="1">
    <source>
        <dbReference type="EMBL" id="OUO57025.1"/>
    </source>
</evidence>
<reference evidence="2" key="1">
    <citation type="submission" date="2017-04" db="EMBL/GenBank/DDBJ databases">
        <title>Function of individual gut microbiota members based on whole genome sequencing of pure cultures obtained from chicken caecum.</title>
        <authorList>
            <person name="Medvecky M."/>
            <person name="Cejkova D."/>
            <person name="Polansky O."/>
            <person name="Karasova D."/>
            <person name="Kubasova T."/>
            <person name="Cizek A."/>
            <person name="Rychlik I."/>
        </authorList>
    </citation>
    <scope>NUCLEOTIDE SEQUENCE [LARGE SCALE GENOMIC DNA]</scope>
    <source>
        <strain evidence="2">An273</strain>
    </source>
</reference>
<comment type="caution">
    <text evidence="1">The sequence shown here is derived from an EMBL/GenBank/DDBJ whole genome shotgun (WGS) entry which is preliminary data.</text>
</comment>
<sequence length="195" mass="22145">MISKITICNLALAQLGQAPISSLEQDDEKARRLNLFYEPVRDEVLRTHNWAFAGAEEPLVLIEKPQEAPGRCIYKYPAEALFVRRVFVPEQAVKALKFREVFRTDLHCRVLEVPAERAYAEYTRRILDENLFDPAFVKSFSLALACDLAIALTGDSALASQLLQKYTLSLDEARRSNMTENFTRADASDAFTEVR</sequence>
<dbReference type="OrthoDB" id="7278537at2"/>
<protein>
    <submittedName>
        <fullName evidence="1">Uncharacterized protein</fullName>
    </submittedName>
</protein>
<dbReference type="EMBL" id="NFJD01000002">
    <property type="protein sequence ID" value="OUO57025.1"/>
    <property type="molecule type" value="Genomic_DNA"/>
</dbReference>
<dbReference type="Proteomes" id="UP000196368">
    <property type="component" value="Unassembled WGS sequence"/>
</dbReference>
<dbReference type="RefSeq" id="WP_087288195.1">
    <property type="nucleotide sequence ID" value="NZ_NFJD01000002.1"/>
</dbReference>